<dbReference type="RefSeq" id="WP_144427225.1">
    <property type="nucleotide sequence ID" value="NZ_LGUC01000001.1"/>
</dbReference>
<dbReference type="Proteomes" id="UP000050535">
    <property type="component" value="Unassembled WGS sequence"/>
</dbReference>
<dbReference type="OrthoDB" id="214277at2157"/>
<feature type="transmembrane region" description="Helical" evidence="3">
    <location>
        <begin position="54"/>
        <end position="71"/>
    </location>
</feature>
<keyword evidence="1" id="KW-0175">Coiled coil</keyword>
<gene>
    <name evidence="5" type="ORF">SY89_03073</name>
</gene>
<organism evidence="5 6">
    <name type="scientific">Halolamina pelagica</name>
    <dbReference type="NCBI Taxonomy" id="699431"/>
    <lineage>
        <taxon>Archaea</taxon>
        <taxon>Methanobacteriati</taxon>
        <taxon>Methanobacteriota</taxon>
        <taxon>Stenosarchaea group</taxon>
        <taxon>Halobacteria</taxon>
        <taxon>Halobacteriales</taxon>
        <taxon>Haloferacaceae</taxon>
    </lineage>
</organism>
<keyword evidence="6" id="KW-1185">Reference proteome</keyword>
<accession>A0A0P7HYI1</accession>
<feature type="transmembrane region" description="Helical" evidence="3">
    <location>
        <begin position="77"/>
        <end position="95"/>
    </location>
</feature>
<protein>
    <recommendedName>
        <fullName evidence="4">DUF7982 domain-containing protein</fullName>
    </recommendedName>
</protein>
<dbReference type="STRING" id="699431.SY89_03073"/>
<keyword evidence="3" id="KW-0472">Membrane</keyword>
<keyword evidence="3" id="KW-0812">Transmembrane</keyword>
<evidence type="ECO:0000256" key="2">
    <source>
        <dbReference type="SAM" id="MobiDB-lite"/>
    </source>
</evidence>
<dbReference type="Pfam" id="PF25939">
    <property type="entry name" value="DUF7982"/>
    <property type="match status" value="1"/>
</dbReference>
<evidence type="ECO:0000313" key="6">
    <source>
        <dbReference type="Proteomes" id="UP000050535"/>
    </source>
</evidence>
<comment type="caution">
    <text evidence="5">The sequence shown here is derived from an EMBL/GenBank/DDBJ whole genome shotgun (WGS) entry which is preliminary data.</text>
</comment>
<keyword evidence="3" id="KW-1133">Transmembrane helix</keyword>
<dbReference type="InterPro" id="IPR058288">
    <property type="entry name" value="DUF7982"/>
</dbReference>
<feature type="domain" description="DUF7982" evidence="4">
    <location>
        <begin position="22"/>
        <end position="283"/>
    </location>
</feature>
<evidence type="ECO:0000256" key="3">
    <source>
        <dbReference type="SAM" id="Phobius"/>
    </source>
</evidence>
<feature type="region of interest" description="Disordered" evidence="2">
    <location>
        <begin position="284"/>
        <end position="308"/>
    </location>
</feature>
<dbReference type="EMBL" id="LGUC01000001">
    <property type="protein sequence ID" value="KPN32305.1"/>
    <property type="molecule type" value="Genomic_DNA"/>
</dbReference>
<proteinExistence type="predicted"/>
<evidence type="ECO:0000313" key="5">
    <source>
        <dbReference type="EMBL" id="KPN32305.1"/>
    </source>
</evidence>
<feature type="coiled-coil region" evidence="1">
    <location>
        <begin position="14"/>
        <end position="48"/>
    </location>
</feature>
<name>A0A0P7HYI1_9EURY</name>
<dbReference type="AlphaFoldDB" id="A0A0P7HYI1"/>
<sequence length="308" mass="32870">MSETQSREAVVDGDEQATERIEDLRAQVDLLRSENERLRNEYARARQASYRRTALGLGVVGAVAVAGGLLFPAAREVLFVLGAIGIFGAVLTRYLTPERFVAAETGERIYAAQADSLGDLTGQLGLEPTWVYVPVEGDPPARLFVPQHSEYEIPDEAALERPLVVGDRDAERGASFVPTGGTLFREFERSLTGSLGNEPGTVAEQVADALVEGFELAQTAEVATDGDAGRVTVSVTGSVYADAEAVDNPLGSLLAVALTEALGQPVRLETTRSDDDLVLNCRWDVDESEDETDGTRGAVETDGEAPDS</sequence>
<reference evidence="6" key="1">
    <citation type="submission" date="2013-11" db="EMBL/GenBank/DDBJ databases">
        <authorList>
            <person name="Hoang H.T."/>
            <person name="Killian M.L."/>
            <person name="Madson D.M."/>
            <person name="Arruda P.H.E."/>
            <person name="Sun D."/>
            <person name="Schwartz K.J."/>
            <person name="Yoon K."/>
        </authorList>
    </citation>
    <scope>NUCLEOTIDE SEQUENCE [LARGE SCALE GENOMIC DNA]</scope>
    <source>
        <strain evidence="6">CDK2</strain>
    </source>
</reference>
<evidence type="ECO:0000259" key="4">
    <source>
        <dbReference type="Pfam" id="PF25939"/>
    </source>
</evidence>
<evidence type="ECO:0000256" key="1">
    <source>
        <dbReference type="SAM" id="Coils"/>
    </source>
</evidence>